<dbReference type="PANTHER" id="PTHR13690">
    <property type="entry name" value="TRANSCRIPTION FACTOR POSF21-RELATED"/>
    <property type="match status" value="1"/>
</dbReference>
<reference evidence="2" key="2">
    <citation type="journal article" date="2017" name="J. Anim. Genet.">
        <title>Multiple reference genome sequences of hot pepper reveal the massive evolution of plant disease resistance genes by retroduplication.</title>
        <authorList>
            <person name="Kim S."/>
            <person name="Park J."/>
            <person name="Yeom S.-I."/>
            <person name="Kim Y.-M."/>
            <person name="Seo E."/>
            <person name="Kim K.-T."/>
            <person name="Kim M.-S."/>
            <person name="Lee J.M."/>
            <person name="Cheong K."/>
            <person name="Shin H.-S."/>
            <person name="Kim S.-B."/>
            <person name="Han K."/>
            <person name="Lee J."/>
            <person name="Park M."/>
            <person name="Lee H.-A."/>
            <person name="Lee H.-Y."/>
            <person name="Lee Y."/>
            <person name="Oh S."/>
            <person name="Lee J.H."/>
            <person name="Choi E."/>
            <person name="Choi E."/>
            <person name="Lee S.E."/>
            <person name="Jeon J."/>
            <person name="Kim H."/>
            <person name="Choi G."/>
            <person name="Song H."/>
            <person name="Lee J."/>
            <person name="Lee S.-C."/>
            <person name="Kwon J.-K."/>
            <person name="Lee H.-Y."/>
            <person name="Koo N."/>
            <person name="Hong Y."/>
            <person name="Kim R.W."/>
            <person name="Kang W.-H."/>
            <person name="Huh J.H."/>
            <person name="Kang B.-C."/>
            <person name="Yang T.-J."/>
            <person name="Lee Y.-H."/>
            <person name="Bennetzen J.L."/>
            <person name="Choi D."/>
        </authorList>
    </citation>
    <scope>NUCLEOTIDE SEQUENCE [LARGE SCALE GENOMIC DNA]</scope>
    <source>
        <strain evidence="2">cv. PBC81</strain>
    </source>
</reference>
<dbReference type="PANTHER" id="PTHR13690:SF124">
    <property type="entry name" value="TRANSCRIPTION FACTOR RF2A"/>
    <property type="match status" value="1"/>
</dbReference>
<dbReference type="Proteomes" id="UP000224567">
    <property type="component" value="Unassembled WGS sequence"/>
</dbReference>
<accession>A0A2G2W4N1</accession>
<sequence length="156" mass="16868">MPDNAPKNLCHRCAHSEILTLPDDLSFGSDLGVVVGLDGPSLSDEIEDNFFSMYLDMFKSWISFNSSSATPTFQVGESSSGTAALIASRTDNITATVSQKPRVRHQHSQSMDGLMTIKPEILTLSGEETSSAEIKETMSAVKLAELGLIDLKCAKR</sequence>
<keyword evidence="2" id="KW-1185">Reference proteome</keyword>
<evidence type="ECO:0000313" key="1">
    <source>
        <dbReference type="EMBL" id="PHT40178.1"/>
    </source>
</evidence>
<dbReference type="AlphaFoldDB" id="A0A2G2W4N1"/>
<dbReference type="GO" id="GO:0005634">
    <property type="term" value="C:nucleus"/>
    <property type="evidence" value="ECO:0007669"/>
    <property type="project" value="TreeGrafter"/>
</dbReference>
<gene>
    <name evidence="1" type="ORF">CQW23_19032</name>
</gene>
<proteinExistence type="predicted"/>
<reference evidence="1 2" key="1">
    <citation type="journal article" date="2017" name="Genome Biol.">
        <title>New reference genome sequences of hot pepper reveal the massive evolution of plant disease-resistance genes by retroduplication.</title>
        <authorList>
            <person name="Kim S."/>
            <person name="Park J."/>
            <person name="Yeom S.I."/>
            <person name="Kim Y.M."/>
            <person name="Seo E."/>
            <person name="Kim K.T."/>
            <person name="Kim M.S."/>
            <person name="Lee J.M."/>
            <person name="Cheong K."/>
            <person name="Shin H.S."/>
            <person name="Kim S.B."/>
            <person name="Han K."/>
            <person name="Lee J."/>
            <person name="Park M."/>
            <person name="Lee H.A."/>
            <person name="Lee H.Y."/>
            <person name="Lee Y."/>
            <person name="Oh S."/>
            <person name="Lee J.H."/>
            <person name="Choi E."/>
            <person name="Choi E."/>
            <person name="Lee S.E."/>
            <person name="Jeon J."/>
            <person name="Kim H."/>
            <person name="Choi G."/>
            <person name="Song H."/>
            <person name="Lee J."/>
            <person name="Lee S.C."/>
            <person name="Kwon J.K."/>
            <person name="Lee H.Y."/>
            <person name="Koo N."/>
            <person name="Hong Y."/>
            <person name="Kim R.W."/>
            <person name="Kang W.H."/>
            <person name="Huh J.H."/>
            <person name="Kang B.C."/>
            <person name="Yang T.J."/>
            <person name="Lee Y.H."/>
            <person name="Bennetzen J.L."/>
            <person name="Choi D."/>
        </authorList>
    </citation>
    <scope>NUCLEOTIDE SEQUENCE [LARGE SCALE GENOMIC DNA]</scope>
    <source>
        <strain evidence="2">cv. PBC81</strain>
    </source>
</reference>
<dbReference type="OrthoDB" id="1435597at2759"/>
<name>A0A2G2W4N1_CAPBA</name>
<comment type="caution">
    <text evidence="1">The sequence shown here is derived from an EMBL/GenBank/DDBJ whole genome shotgun (WGS) entry which is preliminary data.</text>
</comment>
<protein>
    <submittedName>
        <fullName evidence="1">Transcription factor PosF21</fullName>
    </submittedName>
</protein>
<dbReference type="EMBL" id="MLFT02000008">
    <property type="protein sequence ID" value="PHT40178.1"/>
    <property type="molecule type" value="Genomic_DNA"/>
</dbReference>
<dbReference type="STRING" id="33114.A0A2G2W4N1"/>
<dbReference type="GO" id="GO:0003700">
    <property type="term" value="F:DNA-binding transcription factor activity"/>
    <property type="evidence" value="ECO:0007669"/>
    <property type="project" value="TreeGrafter"/>
</dbReference>
<organism evidence="1 2">
    <name type="scientific">Capsicum baccatum</name>
    <name type="common">Peruvian pepper</name>
    <dbReference type="NCBI Taxonomy" id="33114"/>
    <lineage>
        <taxon>Eukaryota</taxon>
        <taxon>Viridiplantae</taxon>
        <taxon>Streptophyta</taxon>
        <taxon>Embryophyta</taxon>
        <taxon>Tracheophyta</taxon>
        <taxon>Spermatophyta</taxon>
        <taxon>Magnoliopsida</taxon>
        <taxon>eudicotyledons</taxon>
        <taxon>Gunneridae</taxon>
        <taxon>Pentapetalae</taxon>
        <taxon>asterids</taxon>
        <taxon>lamiids</taxon>
        <taxon>Solanales</taxon>
        <taxon>Solanaceae</taxon>
        <taxon>Solanoideae</taxon>
        <taxon>Capsiceae</taxon>
        <taxon>Capsicum</taxon>
    </lineage>
</organism>
<evidence type="ECO:0000313" key="2">
    <source>
        <dbReference type="Proteomes" id="UP000224567"/>
    </source>
</evidence>